<dbReference type="InterPro" id="IPR052520">
    <property type="entry name" value="ATL_DNA_repair"/>
</dbReference>
<accession>A0A0G4H2I1</accession>
<evidence type="ECO:0000256" key="1">
    <source>
        <dbReference type="ARBA" id="ARBA00022763"/>
    </source>
</evidence>
<dbReference type="EMBL" id="CDMZ01001809">
    <property type="protein sequence ID" value="CEM37848.1"/>
    <property type="molecule type" value="Genomic_DNA"/>
</dbReference>
<reference evidence="4" key="1">
    <citation type="submission" date="2014-11" db="EMBL/GenBank/DDBJ databases">
        <authorList>
            <person name="Otto D Thomas"/>
            <person name="Naeem Raeece"/>
        </authorList>
    </citation>
    <scope>NUCLEOTIDE SEQUENCE</scope>
</reference>
<dbReference type="GO" id="GO:0003824">
    <property type="term" value="F:catalytic activity"/>
    <property type="evidence" value="ECO:0007669"/>
    <property type="project" value="InterPro"/>
</dbReference>
<evidence type="ECO:0000259" key="3">
    <source>
        <dbReference type="Pfam" id="PF01035"/>
    </source>
</evidence>
<dbReference type="InterPro" id="IPR036388">
    <property type="entry name" value="WH-like_DNA-bd_sf"/>
</dbReference>
<dbReference type="SUPFAM" id="SSF46767">
    <property type="entry name" value="Methylated DNA-protein cysteine methyltransferase, C-terminal domain"/>
    <property type="match status" value="1"/>
</dbReference>
<evidence type="ECO:0000256" key="2">
    <source>
        <dbReference type="SAM" id="MobiDB-lite"/>
    </source>
</evidence>
<name>A0A0G4H2I1_9ALVE</name>
<evidence type="ECO:0000313" key="4">
    <source>
        <dbReference type="EMBL" id="CEM37848.1"/>
    </source>
</evidence>
<dbReference type="Pfam" id="PF01035">
    <property type="entry name" value="DNA_binding_1"/>
    <property type="match status" value="1"/>
</dbReference>
<dbReference type="PANTHER" id="PTHR42942:SF1">
    <property type="entry name" value="ALKYLTRANSFERASE-LIKE PROTEIN 1"/>
    <property type="match status" value="1"/>
</dbReference>
<dbReference type="AlphaFoldDB" id="A0A0G4H2I1"/>
<dbReference type="Gene3D" id="1.10.10.10">
    <property type="entry name" value="Winged helix-like DNA-binding domain superfamily/Winged helix DNA-binding domain"/>
    <property type="match status" value="1"/>
</dbReference>
<dbReference type="PANTHER" id="PTHR42942">
    <property type="entry name" value="6-O-METHYLGUANINE DNA METHYLTRANSFERASE"/>
    <property type="match status" value="1"/>
</dbReference>
<feature type="region of interest" description="Disordered" evidence="2">
    <location>
        <begin position="72"/>
        <end position="100"/>
    </location>
</feature>
<gene>
    <name evidence="4" type="ORF">Cvel_5594</name>
</gene>
<keyword evidence="1" id="KW-0227">DNA damage</keyword>
<dbReference type="CDD" id="cd06445">
    <property type="entry name" value="ATase"/>
    <property type="match status" value="1"/>
</dbReference>
<proteinExistence type="predicted"/>
<dbReference type="InterPro" id="IPR036217">
    <property type="entry name" value="MethylDNA_cys_MeTrfase_DNAb"/>
</dbReference>
<feature type="domain" description="Methylated-DNA-[protein]-cysteine S-methyltransferase DNA binding" evidence="3">
    <location>
        <begin position="23"/>
        <end position="119"/>
    </location>
</feature>
<dbReference type="GO" id="GO:0006281">
    <property type="term" value="P:DNA repair"/>
    <property type="evidence" value="ECO:0007669"/>
    <property type="project" value="InterPro"/>
</dbReference>
<protein>
    <recommendedName>
        <fullName evidence="3">Methylated-DNA-[protein]-cysteine S-methyltransferase DNA binding domain-containing protein</fullName>
    </recommendedName>
</protein>
<organism evidence="4">
    <name type="scientific">Chromera velia CCMP2878</name>
    <dbReference type="NCBI Taxonomy" id="1169474"/>
    <lineage>
        <taxon>Eukaryota</taxon>
        <taxon>Sar</taxon>
        <taxon>Alveolata</taxon>
        <taxon>Colpodellida</taxon>
        <taxon>Chromeraceae</taxon>
        <taxon>Chromera</taxon>
    </lineage>
</organism>
<sequence>MSDENLCPVSPDCAKCQILNLWHKSVYRVVRSVPRGRVVSYGDVAKALGAPSYSRHVGKALGALPPCWSLAGGAGEGEDQPEEDGIAEAEGGAPGGSGGDAHSVPWWRVVNSQGCVAVRKLKLKMARRPSSANGGARGSFSVDSEMGGGDGSDGEEGGGNSHSIAVLPGECEAEVLQKRLLEDEGLQFSRSGTIKDFVSVRFSLPSSES</sequence>
<dbReference type="VEuPathDB" id="CryptoDB:Cvel_5594"/>
<feature type="compositionally biased region" description="Acidic residues" evidence="2">
    <location>
        <begin position="76"/>
        <end position="87"/>
    </location>
</feature>
<dbReference type="InterPro" id="IPR014048">
    <property type="entry name" value="MethylDNA_cys_MeTrfase_DNA-bd"/>
</dbReference>
<feature type="region of interest" description="Disordered" evidence="2">
    <location>
        <begin position="127"/>
        <end position="164"/>
    </location>
</feature>